<protein>
    <submittedName>
        <fullName evidence="2">Methyltransferase domain-containing protein</fullName>
    </submittedName>
</protein>
<dbReference type="Proteomes" id="UP000679690">
    <property type="component" value="Unassembled WGS sequence"/>
</dbReference>
<evidence type="ECO:0000313" key="3">
    <source>
        <dbReference type="Proteomes" id="UP000679690"/>
    </source>
</evidence>
<dbReference type="InterPro" id="IPR029063">
    <property type="entry name" value="SAM-dependent_MTases_sf"/>
</dbReference>
<organism evidence="2 3">
    <name type="scientific">Actinoplanes flavus</name>
    <dbReference type="NCBI Taxonomy" id="2820290"/>
    <lineage>
        <taxon>Bacteria</taxon>
        <taxon>Bacillati</taxon>
        <taxon>Actinomycetota</taxon>
        <taxon>Actinomycetes</taxon>
        <taxon>Micromonosporales</taxon>
        <taxon>Micromonosporaceae</taxon>
        <taxon>Actinoplanes</taxon>
    </lineage>
</organism>
<evidence type="ECO:0000313" key="2">
    <source>
        <dbReference type="EMBL" id="MBO3744020.1"/>
    </source>
</evidence>
<reference evidence="2 3" key="1">
    <citation type="submission" date="2021-03" db="EMBL/GenBank/DDBJ databases">
        <title>Actinoplanes flavus sp. nov., a novel actinomycete isolated from Coconut Palm rhizosphere soil.</title>
        <authorList>
            <person name="Luo X."/>
        </authorList>
    </citation>
    <scope>NUCLEOTIDE SEQUENCE [LARGE SCALE GENOMIC DNA]</scope>
    <source>
        <strain evidence="2 3">NEAU-H7</strain>
    </source>
</reference>
<dbReference type="GO" id="GO:0008168">
    <property type="term" value="F:methyltransferase activity"/>
    <property type="evidence" value="ECO:0007669"/>
    <property type="project" value="UniProtKB-KW"/>
</dbReference>
<proteinExistence type="predicted"/>
<dbReference type="SUPFAM" id="SSF53335">
    <property type="entry name" value="S-adenosyl-L-methionine-dependent methyltransferases"/>
    <property type="match status" value="1"/>
</dbReference>
<name>A0ABS3UZK4_9ACTN</name>
<dbReference type="EMBL" id="JAGFNS010000050">
    <property type="protein sequence ID" value="MBO3744020.1"/>
    <property type="molecule type" value="Genomic_DNA"/>
</dbReference>
<dbReference type="Pfam" id="PF08241">
    <property type="entry name" value="Methyltransf_11"/>
    <property type="match status" value="1"/>
</dbReference>
<gene>
    <name evidence="2" type="ORF">J5X75_41650</name>
</gene>
<keyword evidence="3" id="KW-1185">Reference proteome</keyword>
<dbReference type="GO" id="GO:0032259">
    <property type="term" value="P:methylation"/>
    <property type="evidence" value="ECO:0007669"/>
    <property type="project" value="UniProtKB-KW"/>
</dbReference>
<keyword evidence="2" id="KW-0489">Methyltransferase</keyword>
<evidence type="ECO:0000259" key="1">
    <source>
        <dbReference type="Pfam" id="PF08241"/>
    </source>
</evidence>
<dbReference type="InterPro" id="IPR013216">
    <property type="entry name" value="Methyltransf_11"/>
</dbReference>
<comment type="caution">
    <text evidence="2">The sequence shown here is derived from an EMBL/GenBank/DDBJ whole genome shotgun (WGS) entry which is preliminary data.</text>
</comment>
<dbReference type="CDD" id="cd02440">
    <property type="entry name" value="AdoMet_MTases"/>
    <property type="match status" value="1"/>
</dbReference>
<dbReference type="Gene3D" id="3.40.50.150">
    <property type="entry name" value="Vaccinia Virus protein VP39"/>
    <property type="match status" value="1"/>
</dbReference>
<feature type="domain" description="Methyltransferase type 11" evidence="1">
    <location>
        <begin position="23"/>
        <end position="72"/>
    </location>
</feature>
<accession>A0ABS3UZK4</accession>
<sequence length="91" mass="9823">MRISVIGPQTSPCQSWSAGSVAVTPRHGDASRPPFRAASFDVVLARHVLWAMPDPAGALARWVVLLRPQRRLALDCPQPTAPPWCGSAAKR</sequence>
<keyword evidence="2" id="KW-0808">Transferase</keyword>